<evidence type="ECO:0000256" key="8">
    <source>
        <dbReference type="SAM" id="MobiDB-lite"/>
    </source>
</evidence>
<name>A0ABQ9XWP1_9EUKA</name>
<accession>A0ABQ9XWP1</accession>
<evidence type="ECO:0000256" key="5">
    <source>
        <dbReference type="ARBA" id="ARBA00023187"/>
    </source>
</evidence>
<evidence type="ECO:0000313" key="9">
    <source>
        <dbReference type="EMBL" id="KAK2955888.1"/>
    </source>
</evidence>
<reference evidence="9 10" key="1">
    <citation type="journal article" date="2022" name="bioRxiv">
        <title>Genomics of Preaxostyla Flagellates Illuminates Evolutionary Transitions and the Path Towards Mitochondrial Loss.</title>
        <authorList>
            <person name="Novak L.V.F."/>
            <person name="Treitli S.C."/>
            <person name="Pyrih J."/>
            <person name="Halakuc P."/>
            <person name="Pipaliya S.V."/>
            <person name="Vacek V."/>
            <person name="Brzon O."/>
            <person name="Soukal P."/>
            <person name="Eme L."/>
            <person name="Dacks J.B."/>
            <person name="Karnkowska A."/>
            <person name="Elias M."/>
            <person name="Hampl V."/>
        </authorList>
    </citation>
    <scope>NUCLEOTIDE SEQUENCE [LARGE SCALE GENOMIC DNA]</scope>
    <source>
        <strain evidence="9">NAU3</strain>
        <tissue evidence="9">Gut</tissue>
    </source>
</reference>
<keyword evidence="10" id="KW-1185">Reference proteome</keyword>
<keyword evidence="5 7" id="KW-0508">mRNA splicing</keyword>
<feature type="region of interest" description="Disordered" evidence="8">
    <location>
        <begin position="118"/>
        <end position="148"/>
    </location>
</feature>
<dbReference type="InterPro" id="IPR013260">
    <property type="entry name" value="mRNA_splic_SYF2"/>
</dbReference>
<evidence type="ECO:0000256" key="6">
    <source>
        <dbReference type="ARBA" id="ARBA00023242"/>
    </source>
</evidence>
<dbReference type="PANTHER" id="PTHR13264:SF5">
    <property type="entry name" value="PRE-MRNA-SPLICING FACTOR SYF2"/>
    <property type="match status" value="1"/>
</dbReference>
<evidence type="ECO:0000256" key="1">
    <source>
        <dbReference type="ARBA" id="ARBA00004123"/>
    </source>
</evidence>
<protein>
    <recommendedName>
        <fullName evidence="7">Pre-mRNA-splicing factor SYF2</fullName>
    </recommendedName>
</protein>
<comment type="similarity">
    <text evidence="2 7">Belongs to the SYF2 family.</text>
</comment>
<feature type="region of interest" description="Disordered" evidence="8">
    <location>
        <begin position="1"/>
        <end position="69"/>
    </location>
</feature>
<comment type="subcellular location">
    <subcellularLocation>
        <location evidence="1 7">Nucleus</location>
    </subcellularLocation>
</comment>
<dbReference type="Proteomes" id="UP001281761">
    <property type="component" value="Unassembled WGS sequence"/>
</dbReference>
<keyword evidence="6 7" id="KW-0539">Nucleus</keyword>
<evidence type="ECO:0000256" key="7">
    <source>
        <dbReference type="RuleBase" id="RU367148"/>
    </source>
</evidence>
<dbReference type="Pfam" id="PF08231">
    <property type="entry name" value="SYF2"/>
    <property type="match status" value="1"/>
</dbReference>
<comment type="caution">
    <text evidence="9">The sequence shown here is derived from an EMBL/GenBank/DDBJ whole genome shotgun (WGS) entry which is preliminary data.</text>
</comment>
<evidence type="ECO:0000256" key="4">
    <source>
        <dbReference type="ARBA" id="ARBA00022728"/>
    </source>
</evidence>
<evidence type="ECO:0000256" key="3">
    <source>
        <dbReference type="ARBA" id="ARBA00022664"/>
    </source>
</evidence>
<organism evidence="9 10">
    <name type="scientific">Blattamonas nauphoetae</name>
    <dbReference type="NCBI Taxonomy" id="2049346"/>
    <lineage>
        <taxon>Eukaryota</taxon>
        <taxon>Metamonada</taxon>
        <taxon>Preaxostyla</taxon>
        <taxon>Oxymonadida</taxon>
        <taxon>Blattamonas</taxon>
    </lineage>
</organism>
<feature type="compositionally biased region" description="Basic and acidic residues" evidence="8">
    <location>
        <begin position="118"/>
        <end position="136"/>
    </location>
</feature>
<feature type="compositionally biased region" description="Basic and acidic residues" evidence="8">
    <location>
        <begin position="214"/>
        <end position="230"/>
    </location>
</feature>
<sequence length="284" mass="33679">MESHEQSRSRQSRSLASRFTRDSEDESSSFDDDSDSDDSADISEGEKITPQKRQHSTESSSDSDSDSLRQKLFEIRTKINEAQRLNKQEVVEEERRKKTPFWKEERLRRKKEKIEREKRFTEAQEKGEEIPPEHLTESALQAKQKVKKEREKMFHTELDQYAASFTNKLASEAAFTKRTEHLRVSQEEYERQKKLLETEGDIGRQLLSLNTSTQKEKLAQELKAEKEKKDKYHRPRLNLTAGRDDEEEVTYIHKGNKKFNEKINRYYDQYTFEIKESFERGTAL</sequence>
<feature type="compositionally biased region" description="Acidic residues" evidence="8">
    <location>
        <begin position="23"/>
        <end position="43"/>
    </location>
</feature>
<comment type="function">
    <text evidence="7">Involved in pre-mRNA splicing.</text>
</comment>
<evidence type="ECO:0000313" key="10">
    <source>
        <dbReference type="Proteomes" id="UP001281761"/>
    </source>
</evidence>
<proteinExistence type="inferred from homology"/>
<gene>
    <name evidence="9" type="ORF">BLNAU_9239</name>
</gene>
<dbReference type="PANTHER" id="PTHR13264">
    <property type="entry name" value="GCIP-INTERACTING PROTEIN P29"/>
    <property type="match status" value="1"/>
</dbReference>
<feature type="region of interest" description="Disordered" evidence="8">
    <location>
        <begin position="213"/>
        <end position="240"/>
    </location>
</feature>
<dbReference type="EMBL" id="JARBJD010000062">
    <property type="protein sequence ID" value="KAK2955888.1"/>
    <property type="molecule type" value="Genomic_DNA"/>
</dbReference>
<comment type="subunit">
    <text evidence="7">May be part of a spliceosome complex.</text>
</comment>
<evidence type="ECO:0000256" key="2">
    <source>
        <dbReference type="ARBA" id="ARBA00010028"/>
    </source>
</evidence>
<keyword evidence="4 7" id="KW-0747">Spliceosome</keyword>
<keyword evidence="3 7" id="KW-0507">mRNA processing</keyword>